<gene>
    <name evidence="5" type="ORF">GCM10008018_54550</name>
</gene>
<evidence type="ECO:0000259" key="4">
    <source>
        <dbReference type="PROSITE" id="PS01124"/>
    </source>
</evidence>
<proteinExistence type="predicted"/>
<dbReference type="InterPro" id="IPR018060">
    <property type="entry name" value="HTH_AraC"/>
</dbReference>
<name>A0ABQ1F698_9BACL</name>
<dbReference type="PROSITE" id="PS01124">
    <property type="entry name" value="HTH_ARAC_FAMILY_2"/>
    <property type="match status" value="1"/>
</dbReference>
<comment type="caution">
    <text evidence="5">The sequence shown here is derived from an EMBL/GenBank/DDBJ whole genome shotgun (WGS) entry which is preliminary data.</text>
</comment>
<evidence type="ECO:0000256" key="1">
    <source>
        <dbReference type="ARBA" id="ARBA00023015"/>
    </source>
</evidence>
<dbReference type="Pfam" id="PF00165">
    <property type="entry name" value="HTH_AraC"/>
    <property type="match status" value="1"/>
</dbReference>
<keyword evidence="6" id="KW-1185">Reference proteome</keyword>
<protein>
    <recommendedName>
        <fullName evidence="4">HTH araC/xylS-type domain-containing protein</fullName>
    </recommendedName>
</protein>
<dbReference type="Proteomes" id="UP000615455">
    <property type="component" value="Unassembled WGS sequence"/>
</dbReference>
<dbReference type="EMBL" id="BMHE01000039">
    <property type="protein sequence ID" value="GGA01283.1"/>
    <property type="molecule type" value="Genomic_DNA"/>
</dbReference>
<sequence>MDNLANLKLEYQLTRMISFLFERFFYNPQGQESATNSVKTAIDVVVQYFQAHLANEITIAEIADMVNFNVSFLSREFKKVRGILPIEYLTQFRIDKAKQLIVEPAKHKD</sequence>
<dbReference type="Gene3D" id="1.10.10.60">
    <property type="entry name" value="Homeodomain-like"/>
    <property type="match status" value="1"/>
</dbReference>
<feature type="domain" description="HTH araC/xylS-type" evidence="4">
    <location>
        <begin position="43"/>
        <end position="109"/>
    </location>
</feature>
<dbReference type="InterPro" id="IPR009057">
    <property type="entry name" value="Homeodomain-like_sf"/>
</dbReference>
<organism evidence="5 6">
    <name type="scientific">Paenibacillus marchantiophytorum</name>
    <dbReference type="NCBI Taxonomy" id="1619310"/>
    <lineage>
        <taxon>Bacteria</taxon>
        <taxon>Bacillati</taxon>
        <taxon>Bacillota</taxon>
        <taxon>Bacilli</taxon>
        <taxon>Bacillales</taxon>
        <taxon>Paenibacillaceae</taxon>
        <taxon>Paenibacillus</taxon>
    </lineage>
</organism>
<dbReference type="PANTHER" id="PTHR43280:SF28">
    <property type="entry name" value="HTH-TYPE TRANSCRIPTIONAL ACTIVATOR RHAS"/>
    <property type="match status" value="1"/>
</dbReference>
<keyword evidence="2" id="KW-0238">DNA-binding</keyword>
<keyword evidence="3" id="KW-0804">Transcription</keyword>
<evidence type="ECO:0000256" key="2">
    <source>
        <dbReference type="ARBA" id="ARBA00023125"/>
    </source>
</evidence>
<evidence type="ECO:0000256" key="3">
    <source>
        <dbReference type="ARBA" id="ARBA00023163"/>
    </source>
</evidence>
<reference evidence="6" key="1">
    <citation type="journal article" date="2019" name="Int. J. Syst. Evol. Microbiol.">
        <title>The Global Catalogue of Microorganisms (GCM) 10K type strain sequencing project: providing services to taxonomists for standard genome sequencing and annotation.</title>
        <authorList>
            <consortium name="The Broad Institute Genomics Platform"/>
            <consortium name="The Broad Institute Genome Sequencing Center for Infectious Disease"/>
            <person name="Wu L."/>
            <person name="Ma J."/>
        </authorList>
    </citation>
    <scope>NUCLEOTIDE SEQUENCE [LARGE SCALE GENOMIC DNA]</scope>
    <source>
        <strain evidence="6">CGMCC 1.15043</strain>
    </source>
</reference>
<evidence type="ECO:0000313" key="6">
    <source>
        <dbReference type="Proteomes" id="UP000615455"/>
    </source>
</evidence>
<accession>A0ABQ1F698</accession>
<dbReference type="SUPFAM" id="SSF46689">
    <property type="entry name" value="Homeodomain-like"/>
    <property type="match status" value="1"/>
</dbReference>
<evidence type="ECO:0000313" key="5">
    <source>
        <dbReference type="EMBL" id="GGA01283.1"/>
    </source>
</evidence>
<dbReference type="PANTHER" id="PTHR43280">
    <property type="entry name" value="ARAC-FAMILY TRANSCRIPTIONAL REGULATOR"/>
    <property type="match status" value="1"/>
</dbReference>
<keyword evidence="1" id="KW-0805">Transcription regulation</keyword>